<gene>
    <name evidence="1" type="ORF">CDAR_274291</name>
</gene>
<evidence type="ECO:0000313" key="1">
    <source>
        <dbReference type="EMBL" id="GIY19637.1"/>
    </source>
</evidence>
<sequence>MSGDSRLIGKKAPKKKKPPSAWIEVATRWALQISYLTLTERLAMMSLDEIEEAPNKIDAGVHCSGESIKRSLTWP</sequence>
<dbReference type="AlphaFoldDB" id="A0AAV4RGR3"/>
<protein>
    <submittedName>
        <fullName evidence="1">Uncharacterized protein</fullName>
    </submittedName>
</protein>
<accession>A0AAV4RGR3</accession>
<evidence type="ECO:0000313" key="2">
    <source>
        <dbReference type="Proteomes" id="UP001054837"/>
    </source>
</evidence>
<reference evidence="1 2" key="1">
    <citation type="submission" date="2021-06" db="EMBL/GenBank/DDBJ databases">
        <title>Caerostris darwini draft genome.</title>
        <authorList>
            <person name="Kono N."/>
            <person name="Arakawa K."/>
        </authorList>
    </citation>
    <scope>NUCLEOTIDE SEQUENCE [LARGE SCALE GENOMIC DNA]</scope>
</reference>
<proteinExistence type="predicted"/>
<comment type="caution">
    <text evidence="1">The sequence shown here is derived from an EMBL/GenBank/DDBJ whole genome shotgun (WGS) entry which is preliminary data.</text>
</comment>
<keyword evidence="2" id="KW-1185">Reference proteome</keyword>
<organism evidence="1 2">
    <name type="scientific">Caerostris darwini</name>
    <dbReference type="NCBI Taxonomy" id="1538125"/>
    <lineage>
        <taxon>Eukaryota</taxon>
        <taxon>Metazoa</taxon>
        <taxon>Ecdysozoa</taxon>
        <taxon>Arthropoda</taxon>
        <taxon>Chelicerata</taxon>
        <taxon>Arachnida</taxon>
        <taxon>Araneae</taxon>
        <taxon>Araneomorphae</taxon>
        <taxon>Entelegynae</taxon>
        <taxon>Araneoidea</taxon>
        <taxon>Araneidae</taxon>
        <taxon>Caerostris</taxon>
    </lineage>
</organism>
<dbReference type="EMBL" id="BPLQ01006056">
    <property type="protein sequence ID" value="GIY19637.1"/>
    <property type="molecule type" value="Genomic_DNA"/>
</dbReference>
<dbReference type="Proteomes" id="UP001054837">
    <property type="component" value="Unassembled WGS sequence"/>
</dbReference>
<name>A0AAV4RGR3_9ARAC</name>